<dbReference type="AlphaFoldDB" id="A0A239SIX9"/>
<dbReference type="OrthoDB" id="8945268at2"/>
<name>A0A239SIX9_9BURK</name>
<gene>
    <name evidence="2" type="ORF">SAMEA4530655_02424</name>
</gene>
<sequence>MRSETRHGRVCVLISAVFAMLAGEAGAQPVDGNWGCAQGYGPGMMRDGNAGRMMGQGMMDGPGGCAPCADADRFPQREKLNLSVDQVRSNMESWLRRAGNPRLKVGKVAERDADTVSVEVVTVEKNVLVQRYDVNRHSGCIRPAR</sequence>
<dbReference type="Proteomes" id="UP000215126">
    <property type="component" value="Chromosome 1"/>
</dbReference>
<organism evidence="2 3">
    <name type="scientific">Pandoraea sputorum</name>
    <dbReference type="NCBI Taxonomy" id="93222"/>
    <lineage>
        <taxon>Bacteria</taxon>
        <taxon>Pseudomonadati</taxon>
        <taxon>Pseudomonadota</taxon>
        <taxon>Betaproteobacteria</taxon>
        <taxon>Burkholderiales</taxon>
        <taxon>Burkholderiaceae</taxon>
        <taxon>Pandoraea</taxon>
    </lineage>
</organism>
<dbReference type="GeneID" id="88095064"/>
<feature type="chain" id="PRO_5012376405" description="PepSY domain-containing protein" evidence="1">
    <location>
        <begin position="28"/>
        <end position="145"/>
    </location>
</feature>
<proteinExistence type="predicted"/>
<evidence type="ECO:0000256" key="1">
    <source>
        <dbReference type="SAM" id="SignalP"/>
    </source>
</evidence>
<accession>A0A239SIX9</accession>
<dbReference type="RefSeq" id="WP_150777255.1">
    <property type="nucleotide sequence ID" value="NZ_CABPRX010000002.1"/>
</dbReference>
<evidence type="ECO:0000313" key="3">
    <source>
        <dbReference type="Proteomes" id="UP000215126"/>
    </source>
</evidence>
<evidence type="ECO:0000313" key="2">
    <source>
        <dbReference type="EMBL" id="SNU85351.1"/>
    </source>
</evidence>
<evidence type="ECO:0008006" key="4">
    <source>
        <dbReference type="Google" id="ProtNLM"/>
    </source>
</evidence>
<keyword evidence="3" id="KW-1185">Reference proteome</keyword>
<protein>
    <recommendedName>
        <fullName evidence="4">PepSY domain-containing protein</fullName>
    </recommendedName>
</protein>
<keyword evidence="1" id="KW-0732">Signal</keyword>
<reference evidence="2 3" key="1">
    <citation type="submission" date="2017-06" db="EMBL/GenBank/DDBJ databases">
        <authorList>
            <consortium name="Pathogen Informatics"/>
        </authorList>
    </citation>
    <scope>NUCLEOTIDE SEQUENCE [LARGE SCALE GENOMIC DNA]</scope>
    <source>
        <strain evidence="2 3">NCTC13161</strain>
    </source>
</reference>
<feature type="signal peptide" evidence="1">
    <location>
        <begin position="1"/>
        <end position="27"/>
    </location>
</feature>
<dbReference type="EMBL" id="LT906435">
    <property type="protein sequence ID" value="SNU85351.1"/>
    <property type="molecule type" value="Genomic_DNA"/>
</dbReference>